<feature type="domain" description="CBS" evidence="3">
    <location>
        <begin position="22"/>
        <end position="80"/>
    </location>
</feature>
<protein>
    <submittedName>
        <fullName evidence="4">Serine/threonine protein kinase</fullName>
    </submittedName>
</protein>
<dbReference type="Gene3D" id="3.10.580.10">
    <property type="entry name" value="CBS-domain"/>
    <property type="match status" value="2"/>
</dbReference>
<dbReference type="InterPro" id="IPR036890">
    <property type="entry name" value="HATPase_C_sf"/>
</dbReference>
<dbReference type="InterPro" id="IPR046342">
    <property type="entry name" value="CBS_dom_sf"/>
</dbReference>
<feature type="domain" description="CBS" evidence="3">
    <location>
        <begin position="85"/>
        <end position="147"/>
    </location>
</feature>
<evidence type="ECO:0000313" key="5">
    <source>
        <dbReference type="Proteomes" id="UP000077096"/>
    </source>
</evidence>
<organism evidence="4 5">
    <name type="scientific">Fervidobacterium pennivorans</name>
    <dbReference type="NCBI Taxonomy" id="93466"/>
    <lineage>
        <taxon>Bacteria</taxon>
        <taxon>Thermotogati</taxon>
        <taxon>Thermotogota</taxon>
        <taxon>Thermotogae</taxon>
        <taxon>Thermotogales</taxon>
        <taxon>Fervidobacteriaceae</taxon>
        <taxon>Fervidobacterium</taxon>
    </lineage>
</organism>
<name>A0A172T1T8_FERPE</name>
<dbReference type="EMBL" id="CP011393">
    <property type="protein sequence ID" value="ANE40957.1"/>
    <property type="molecule type" value="Genomic_DNA"/>
</dbReference>
<dbReference type="SMART" id="SM00116">
    <property type="entry name" value="CBS"/>
    <property type="match status" value="2"/>
</dbReference>
<dbReference type="PROSITE" id="PS51371">
    <property type="entry name" value="CBS"/>
    <property type="match status" value="2"/>
</dbReference>
<dbReference type="CDD" id="cd02205">
    <property type="entry name" value="CBS_pair_SF"/>
    <property type="match status" value="1"/>
</dbReference>
<evidence type="ECO:0000256" key="2">
    <source>
        <dbReference type="PROSITE-ProRule" id="PRU00703"/>
    </source>
</evidence>
<dbReference type="Pfam" id="PF00571">
    <property type="entry name" value="CBS"/>
    <property type="match status" value="2"/>
</dbReference>
<keyword evidence="1" id="KW-0677">Repeat</keyword>
<evidence type="ECO:0000259" key="3">
    <source>
        <dbReference type="PROSITE" id="PS51371"/>
    </source>
</evidence>
<dbReference type="SUPFAM" id="SSF55874">
    <property type="entry name" value="ATPase domain of HSP90 chaperone/DNA topoisomerase II/histidine kinase"/>
    <property type="match status" value="1"/>
</dbReference>
<dbReference type="OrthoDB" id="9797578at2"/>
<dbReference type="InterPro" id="IPR051462">
    <property type="entry name" value="CBS_domain-containing"/>
</dbReference>
<dbReference type="PANTHER" id="PTHR48108:SF35">
    <property type="entry name" value="ZINC METALLOPROTEASE MJ0392"/>
    <property type="match status" value="1"/>
</dbReference>
<dbReference type="PANTHER" id="PTHR48108">
    <property type="entry name" value="CBS DOMAIN-CONTAINING PROTEIN CBSX2, CHLOROPLASTIC"/>
    <property type="match status" value="1"/>
</dbReference>
<keyword evidence="4" id="KW-0723">Serine/threonine-protein kinase</keyword>
<dbReference type="Pfam" id="PF13581">
    <property type="entry name" value="HATPase_c_2"/>
    <property type="match status" value="1"/>
</dbReference>
<dbReference type="Proteomes" id="UP000077096">
    <property type="component" value="Chromosome"/>
</dbReference>
<keyword evidence="2" id="KW-0129">CBS domain</keyword>
<keyword evidence="4" id="KW-0418">Kinase</keyword>
<dbReference type="AlphaFoldDB" id="A0A172T1T8"/>
<gene>
    <name evidence="4" type="ORF">JM64_02295</name>
</gene>
<sequence length="316" mass="35613">MTSEILEKVQKVFANISVKEFMTKDVIYVKPDRTVAQVKEILRLKRISGVPVVDDNNIVVGIISIEDIIKCLENSTLNESVNEYMTKNVVCLSEDATLQDVIKHFERYRYGRFPVVDVQGKLVGIVTKNDILAAVATRLGLLYLHDERRREVLEQDVLSRSLVTGEEIDKKGADFYFKIDYFDVNLAGIGAAQLKKFLISKGIPEQDVRRIAVATYEAETNVVIHSGSEGEIFCFLAPDRIIVRVEDRGKGIENIELAMKEGYSTAPDYVRELGFGAGMGLPNMKRFSDKMVVLSEKGKGVVVEMVFYLDKNFQEL</sequence>
<dbReference type="GO" id="GO:0004674">
    <property type="term" value="F:protein serine/threonine kinase activity"/>
    <property type="evidence" value="ECO:0007669"/>
    <property type="project" value="UniProtKB-KW"/>
</dbReference>
<evidence type="ECO:0000256" key="1">
    <source>
        <dbReference type="ARBA" id="ARBA00022737"/>
    </source>
</evidence>
<dbReference type="PATRIC" id="fig|93466.3.peg.509"/>
<dbReference type="SUPFAM" id="SSF54631">
    <property type="entry name" value="CBS-domain pair"/>
    <property type="match status" value="1"/>
</dbReference>
<keyword evidence="4" id="KW-0808">Transferase</keyword>
<evidence type="ECO:0000313" key="4">
    <source>
        <dbReference type="EMBL" id="ANE40957.1"/>
    </source>
</evidence>
<accession>A0A172T1T8</accession>
<dbReference type="InterPro" id="IPR003594">
    <property type="entry name" value="HATPase_dom"/>
</dbReference>
<reference evidence="4 5" key="1">
    <citation type="submission" date="2014-08" db="EMBL/GenBank/DDBJ databases">
        <title>Fervidobacterium pennivorans DYC genome.</title>
        <authorList>
            <person name="Wushke S."/>
        </authorList>
    </citation>
    <scope>NUCLEOTIDE SEQUENCE [LARGE SCALE GENOMIC DNA]</scope>
    <source>
        <strain evidence="4 5">DYC</strain>
    </source>
</reference>
<dbReference type="KEGG" id="fng:JM64_02295"/>
<dbReference type="InterPro" id="IPR000644">
    <property type="entry name" value="CBS_dom"/>
</dbReference>
<proteinExistence type="predicted"/>
<dbReference type="Gene3D" id="3.30.565.10">
    <property type="entry name" value="Histidine kinase-like ATPase, C-terminal domain"/>
    <property type="match status" value="1"/>
</dbReference>